<evidence type="ECO:0000256" key="2">
    <source>
        <dbReference type="PROSITE-ProRule" id="PRU01161"/>
    </source>
</evidence>
<feature type="active site" description="Nucleophile" evidence="2">
    <location>
        <position position="114"/>
    </location>
</feature>
<dbReference type="PROSITE" id="PS51635">
    <property type="entry name" value="PNPLA"/>
    <property type="match status" value="1"/>
</dbReference>
<sequence>MITINSATHTPRSSAIQGGSTPTAPDPSDWSDFKRDNIRIGQGSSKILAQSLGDRELTIRQFSDGVVEMDLKRPAIEHLVLSGGGAKGVAFAGMVKAMEDHGALGKVKSISGSSAGAISAAFLASGMTHADFDKMSDETNLVALLDSHNKVLGPIQQVSSAIGKGIAKIPGKTGNIGRLLFDLMPRLQSKAEPLEELLHEKMVESTQSRFKQASGDPQRQLSQETRDCVEHIKTKGYVTFGDLATLSKEMPEIKLLHITGTAMLDGRPQMVVFNASLTPDMDVARAAHISGSLPVVFQQPSEQGLPFQTDAELTAFQDGGIMLNTPVADLYELQIPMSSIPEHDQLILKFESGNGGTKKDRGTLGSNIADRFLGVNYAARDALEASGIKAFDKQTVIVPLMTKEGDFTTTLNGTVNFSMPLEHKNHLQQKLENAVGEHLRHRESSETYTFNSIGGALLALDDRLFEAAANKLQNDPGCAEVIQFRQAAHQTLAELSQALIEAKATGSDKLDLTAPLKVAIDRLDQLSDRSGKIEWLANKLNHGNAADYMELLQAVKRMDAQLAGPKSVVMTRAIEDMGVRDIKTKAENFIREVIYPSLYRHGQPDSNVKLLNKAILELRESTNPTGFNAVLNRIADQYISRSLLNSSGPFNSTTITQARAWLVPAQ</sequence>
<feature type="domain" description="PNPLA" evidence="4">
    <location>
        <begin position="79"/>
        <end position="331"/>
    </location>
</feature>
<dbReference type="Proteomes" id="UP000327111">
    <property type="component" value="Unassembled WGS sequence"/>
</dbReference>
<feature type="region of interest" description="Disordered" evidence="3">
    <location>
        <begin position="1"/>
        <end position="34"/>
    </location>
</feature>
<keyword evidence="2" id="KW-0442">Lipid degradation</keyword>
<keyword evidence="2" id="KW-0378">Hydrolase</keyword>
<feature type="short sequence motif" description="GXSXG" evidence="2">
    <location>
        <begin position="112"/>
        <end position="116"/>
    </location>
</feature>
<keyword evidence="1 2" id="KW-0443">Lipid metabolism</keyword>
<feature type="short sequence motif" description="GXGXXG" evidence="2">
    <location>
        <begin position="83"/>
        <end position="88"/>
    </location>
</feature>
<evidence type="ECO:0000259" key="4">
    <source>
        <dbReference type="PROSITE" id="PS51635"/>
    </source>
</evidence>
<dbReference type="EMBL" id="CABVIF010000005">
    <property type="protein sequence ID" value="VVP05266.1"/>
    <property type="molecule type" value="Genomic_DNA"/>
</dbReference>
<dbReference type="InterPro" id="IPR049155">
    <property type="entry name" value="ExoU_mid_dom"/>
</dbReference>
<feature type="compositionally biased region" description="Polar residues" evidence="3">
    <location>
        <begin position="1"/>
        <end position="23"/>
    </location>
</feature>
<evidence type="ECO:0000313" key="6">
    <source>
        <dbReference type="Proteomes" id="UP000327111"/>
    </source>
</evidence>
<accession>A0A5E7KWG6</accession>
<dbReference type="PANTHER" id="PTHR46394">
    <property type="entry name" value="ANNEXIN"/>
    <property type="match status" value="1"/>
</dbReference>
<proteinExistence type="predicted"/>
<protein>
    <recommendedName>
        <fullName evidence="4">PNPLA domain-containing protein</fullName>
    </recommendedName>
</protein>
<dbReference type="SUPFAM" id="SSF52151">
    <property type="entry name" value="FabD/lysophospholipase-like"/>
    <property type="match status" value="1"/>
</dbReference>
<dbReference type="GO" id="GO:0016787">
    <property type="term" value="F:hydrolase activity"/>
    <property type="evidence" value="ECO:0007669"/>
    <property type="project" value="UniProtKB-UniRule"/>
</dbReference>
<dbReference type="GO" id="GO:0016042">
    <property type="term" value="P:lipid catabolic process"/>
    <property type="evidence" value="ECO:0007669"/>
    <property type="project" value="UniProtKB-UniRule"/>
</dbReference>
<dbReference type="InterPro" id="IPR052580">
    <property type="entry name" value="Lipid_Hydrolase"/>
</dbReference>
<dbReference type="PANTHER" id="PTHR46394:SF1">
    <property type="entry name" value="PNPLA DOMAIN-CONTAINING PROTEIN"/>
    <property type="match status" value="1"/>
</dbReference>
<feature type="short sequence motif" description="DGA/G" evidence="2">
    <location>
        <begin position="318"/>
        <end position="320"/>
    </location>
</feature>
<feature type="active site" description="Proton acceptor" evidence="2">
    <location>
        <position position="318"/>
    </location>
</feature>
<dbReference type="Pfam" id="PF20848">
    <property type="entry name" value="ExoU_mid_dom"/>
    <property type="match status" value="1"/>
</dbReference>
<evidence type="ECO:0000256" key="3">
    <source>
        <dbReference type="SAM" id="MobiDB-lite"/>
    </source>
</evidence>
<organism evidence="5 6">
    <name type="scientific">Pseudomonas fluorescens</name>
    <dbReference type="NCBI Taxonomy" id="294"/>
    <lineage>
        <taxon>Bacteria</taxon>
        <taxon>Pseudomonadati</taxon>
        <taxon>Pseudomonadota</taxon>
        <taxon>Gammaproteobacteria</taxon>
        <taxon>Pseudomonadales</taxon>
        <taxon>Pseudomonadaceae</taxon>
        <taxon>Pseudomonas</taxon>
    </lineage>
</organism>
<evidence type="ECO:0000313" key="5">
    <source>
        <dbReference type="EMBL" id="VVP05266.1"/>
    </source>
</evidence>
<dbReference type="RefSeq" id="WP_191635239.1">
    <property type="nucleotide sequence ID" value="NZ_CABVIF010000005.1"/>
</dbReference>
<dbReference type="Gene3D" id="3.40.1090.10">
    <property type="entry name" value="Cytosolic phospholipase A2 catalytic domain"/>
    <property type="match status" value="2"/>
</dbReference>
<gene>
    <name evidence="5" type="ORF">PS854_03010</name>
</gene>
<evidence type="ECO:0000256" key="1">
    <source>
        <dbReference type="ARBA" id="ARBA00023098"/>
    </source>
</evidence>
<dbReference type="InterPro" id="IPR049154">
    <property type="entry name" value="ExoU_C"/>
</dbReference>
<dbReference type="InterPro" id="IPR002641">
    <property type="entry name" value="PNPLA_dom"/>
</dbReference>
<dbReference type="InterPro" id="IPR016035">
    <property type="entry name" value="Acyl_Trfase/lysoPLipase"/>
</dbReference>
<dbReference type="Pfam" id="PF20983">
    <property type="entry name" value="ExoU_C"/>
    <property type="match status" value="1"/>
</dbReference>
<reference evidence="5 6" key="1">
    <citation type="submission" date="2019-09" db="EMBL/GenBank/DDBJ databases">
        <authorList>
            <person name="Chandra G."/>
            <person name="Truman W A."/>
        </authorList>
    </citation>
    <scope>NUCLEOTIDE SEQUENCE [LARGE SCALE GENOMIC DNA]</scope>
    <source>
        <strain evidence="5">PS854</strain>
    </source>
</reference>
<dbReference type="Gene3D" id="1.20.1050.100">
    <property type="match status" value="1"/>
</dbReference>
<dbReference type="Pfam" id="PF01734">
    <property type="entry name" value="Patatin"/>
    <property type="match status" value="1"/>
</dbReference>
<dbReference type="AlphaFoldDB" id="A0A5E7KWG6"/>
<name>A0A5E7KWG6_PSEFL</name>